<keyword evidence="2" id="KW-1185">Reference proteome</keyword>
<evidence type="ECO:0000313" key="1">
    <source>
        <dbReference type="EMBL" id="KAI0086774.1"/>
    </source>
</evidence>
<dbReference type="EMBL" id="MU274921">
    <property type="protein sequence ID" value="KAI0086774.1"/>
    <property type="molecule type" value="Genomic_DNA"/>
</dbReference>
<comment type="caution">
    <text evidence="1">The sequence shown here is derived from an EMBL/GenBank/DDBJ whole genome shotgun (WGS) entry which is preliminary data.</text>
</comment>
<reference evidence="1" key="1">
    <citation type="journal article" date="2021" name="Environ. Microbiol.">
        <title>Gene family expansions and transcriptome signatures uncover fungal adaptations to wood decay.</title>
        <authorList>
            <person name="Hage H."/>
            <person name="Miyauchi S."/>
            <person name="Viragh M."/>
            <person name="Drula E."/>
            <person name="Min B."/>
            <person name="Chaduli D."/>
            <person name="Navarro D."/>
            <person name="Favel A."/>
            <person name="Norest M."/>
            <person name="Lesage-Meessen L."/>
            <person name="Balint B."/>
            <person name="Merenyi Z."/>
            <person name="de Eugenio L."/>
            <person name="Morin E."/>
            <person name="Martinez A.T."/>
            <person name="Baldrian P."/>
            <person name="Stursova M."/>
            <person name="Martinez M.J."/>
            <person name="Novotny C."/>
            <person name="Magnuson J.K."/>
            <person name="Spatafora J.W."/>
            <person name="Maurice S."/>
            <person name="Pangilinan J."/>
            <person name="Andreopoulos W."/>
            <person name="LaButti K."/>
            <person name="Hundley H."/>
            <person name="Na H."/>
            <person name="Kuo A."/>
            <person name="Barry K."/>
            <person name="Lipzen A."/>
            <person name="Henrissat B."/>
            <person name="Riley R."/>
            <person name="Ahrendt S."/>
            <person name="Nagy L.G."/>
            <person name="Grigoriev I.V."/>
            <person name="Martin F."/>
            <person name="Rosso M.N."/>
        </authorList>
    </citation>
    <scope>NUCLEOTIDE SEQUENCE</scope>
    <source>
        <strain evidence="1">CBS 384.51</strain>
    </source>
</reference>
<proteinExistence type="predicted"/>
<gene>
    <name evidence="1" type="ORF">BDY19DRAFT_328742</name>
</gene>
<name>A0ACB8TY29_9APHY</name>
<dbReference type="Proteomes" id="UP001055072">
    <property type="component" value="Unassembled WGS sequence"/>
</dbReference>
<evidence type="ECO:0000313" key="2">
    <source>
        <dbReference type="Proteomes" id="UP001055072"/>
    </source>
</evidence>
<sequence>MARGSWAGWLGTRLGGWLWASYLSMSGAPTCWRSGCMSASASKMKGCSRANPASDKYQMHLKTFYFTEIQSNYIASFKFKSLI</sequence>
<organism evidence="1 2">
    <name type="scientific">Irpex rosettiformis</name>
    <dbReference type="NCBI Taxonomy" id="378272"/>
    <lineage>
        <taxon>Eukaryota</taxon>
        <taxon>Fungi</taxon>
        <taxon>Dikarya</taxon>
        <taxon>Basidiomycota</taxon>
        <taxon>Agaricomycotina</taxon>
        <taxon>Agaricomycetes</taxon>
        <taxon>Polyporales</taxon>
        <taxon>Irpicaceae</taxon>
        <taxon>Irpex</taxon>
    </lineage>
</organism>
<protein>
    <submittedName>
        <fullName evidence="1">Uncharacterized protein</fullName>
    </submittedName>
</protein>
<accession>A0ACB8TY29</accession>